<accession>A0ABW0CM98</accession>
<keyword evidence="2" id="KW-1185">Reference proteome</keyword>
<dbReference type="RefSeq" id="WP_380854758.1">
    <property type="nucleotide sequence ID" value="NZ_JBHSKM010000012.1"/>
</dbReference>
<evidence type="ECO:0000313" key="2">
    <source>
        <dbReference type="Proteomes" id="UP001596263"/>
    </source>
</evidence>
<name>A0ABW0CM98_STRCD</name>
<dbReference type="Proteomes" id="UP001596263">
    <property type="component" value="Unassembled WGS sequence"/>
</dbReference>
<evidence type="ECO:0000313" key="1">
    <source>
        <dbReference type="EMBL" id="MFC5216177.1"/>
    </source>
</evidence>
<organism evidence="1 2">
    <name type="scientific">Streptomyces coerulescens</name>
    <dbReference type="NCBI Taxonomy" id="29304"/>
    <lineage>
        <taxon>Bacteria</taxon>
        <taxon>Bacillati</taxon>
        <taxon>Actinomycetota</taxon>
        <taxon>Actinomycetes</taxon>
        <taxon>Kitasatosporales</taxon>
        <taxon>Streptomycetaceae</taxon>
        <taxon>Streptomyces</taxon>
    </lineage>
</organism>
<proteinExistence type="predicted"/>
<protein>
    <submittedName>
        <fullName evidence="1">Uncharacterized protein</fullName>
    </submittedName>
</protein>
<comment type="caution">
    <text evidence="1">The sequence shown here is derived from an EMBL/GenBank/DDBJ whole genome shotgun (WGS) entry which is preliminary data.</text>
</comment>
<sequence>MAVTKYRVTWKNIETGEECVKEFNDIDQGYDYYQMMQRDAYAIKVRWEHVTG</sequence>
<reference evidence="2" key="1">
    <citation type="journal article" date="2019" name="Int. J. Syst. Evol. Microbiol.">
        <title>The Global Catalogue of Microorganisms (GCM) 10K type strain sequencing project: providing services to taxonomists for standard genome sequencing and annotation.</title>
        <authorList>
            <consortium name="The Broad Institute Genomics Platform"/>
            <consortium name="The Broad Institute Genome Sequencing Center for Infectious Disease"/>
            <person name="Wu L."/>
            <person name="Ma J."/>
        </authorList>
    </citation>
    <scope>NUCLEOTIDE SEQUENCE [LARGE SCALE GENOMIC DNA]</scope>
    <source>
        <strain evidence="2">KCTC 42586</strain>
    </source>
</reference>
<dbReference type="EMBL" id="JBHSKM010000012">
    <property type="protein sequence ID" value="MFC5216177.1"/>
    <property type="molecule type" value="Genomic_DNA"/>
</dbReference>
<gene>
    <name evidence="1" type="ORF">ACFPQ9_20250</name>
</gene>